<name>A0A7Z0PFP0_9FUSO</name>
<keyword evidence="6" id="KW-0645">Protease</keyword>
<comment type="cofactor">
    <cofactor evidence="3">
        <name>Zn(2+)</name>
        <dbReference type="ChEBI" id="CHEBI:29105"/>
    </cofactor>
</comment>
<evidence type="ECO:0000256" key="1">
    <source>
        <dbReference type="ARBA" id="ARBA00001941"/>
    </source>
</evidence>
<evidence type="ECO:0000256" key="3">
    <source>
        <dbReference type="ARBA" id="ARBA00001947"/>
    </source>
</evidence>
<evidence type="ECO:0000256" key="8">
    <source>
        <dbReference type="ARBA" id="ARBA00022801"/>
    </source>
</evidence>
<evidence type="ECO:0000256" key="9">
    <source>
        <dbReference type="ARBA" id="ARBA00023049"/>
    </source>
</evidence>
<keyword evidence="7" id="KW-0479">Metal-binding</keyword>
<dbReference type="RefSeq" id="WP_180135125.1">
    <property type="nucleotide sequence ID" value="NZ_JABMKT010000001.1"/>
</dbReference>
<dbReference type="Pfam" id="PF02073">
    <property type="entry name" value="Peptidase_M29"/>
    <property type="match status" value="1"/>
</dbReference>
<dbReference type="Gene3D" id="3.40.1830.10">
    <property type="entry name" value="Thermophilic metalloprotease (M29)"/>
    <property type="match status" value="1"/>
</dbReference>
<evidence type="ECO:0000256" key="5">
    <source>
        <dbReference type="ARBA" id="ARBA00022438"/>
    </source>
</evidence>
<comment type="cofactor">
    <cofactor evidence="2">
        <name>Mg(2+)</name>
        <dbReference type="ChEBI" id="CHEBI:18420"/>
    </cofactor>
</comment>
<organism evidence="10 11">
    <name type="scientific">Streptobacillus felis</name>
    <dbReference type="NCBI Taxonomy" id="1384509"/>
    <lineage>
        <taxon>Bacteria</taxon>
        <taxon>Fusobacteriati</taxon>
        <taxon>Fusobacteriota</taxon>
        <taxon>Fusobacteriia</taxon>
        <taxon>Fusobacteriales</taxon>
        <taxon>Leptotrichiaceae</taxon>
        <taxon>Streptobacillus</taxon>
    </lineage>
</organism>
<dbReference type="GO" id="GO:0008237">
    <property type="term" value="F:metallopeptidase activity"/>
    <property type="evidence" value="ECO:0007669"/>
    <property type="project" value="UniProtKB-KW"/>
</dbReference>
<dbReference type="InterPro" id="IPR052170">
    <property type="entry name" value="M29_Exopeptidase"/>
</dbReference>
<dbReference type="AlphaFoldDB" id="A0A7Z0PFP0"/>
<protein>
    <submittedName>
        <fullName evidence="10">Aminopeptidase</fullName>
    </submittedName>
</protein>
<dbReference type="InterPro" id="IPR035097">
    <property type="entry name" value="M29_N-terminal"/>
</dbReference>
<evidence type="ECO:0000256" key="2">
    <source>
        <dbReference type="ARBA" id="ARBA00001946"/>
    </source>
</evidence>
<comment type="caution">
    <text evidence="10">The sequence shown here is derived from an EMBL/GenBank/DDBJ whole genome shotgun (WGS) entry which is preliminary data.</text>
</comment>
<evidence type="ECO:0000256" key="6">
    <source>
        <dbReference type="ARBA" id="ARBA00022670"/>
    </source>
</evidence>
<accession>A0A7Z0PFP0</accession>
<dbReference type="PANTHER" id="PTHR34448">
    <property type="entry name" value="AMINOPEPTIDASE"/>
    <property type="match status" value="1"/>
</dbReference>
<keyword evidence="8" id="KW-0378">Hydrolase</keyword>
<gene>
    <name evidence="10" type="ORF">HP397_00065</name>
</gene>
<dbReference type="SUPFAM" id="SSF144052">
    <property type="entry name" value="Thermophilic metalloprotease-like"/>
    <property type="match status" value="1"/>
</dbReference>
<keyword evidence="11" id="KW-1185">Reference proteome</keyword>
<evidence type="ECO:0000313" key="10">
    <source>
        <dbReference type="EMBL" id="NYV27220.1"/>
    </source>
</evidence>
<keyword evidence="5 10" id="KW-0031">Aminopeptidase</keyword>
<evidence type="ECO:0000256" key="4">
    <source>
        <dbReference type="ARBA" id="ARBA00008236"/>
    </source>
</evidence>
<dbReference type="InterPro" id="IPR000787">
    <property type="entry name" value="Peptidase_M29"/>
</dbReference>
<comment type="similarity">
    <text evidence="4">Belongs to the peptidase M29 family.</text>
</comment>
<evidence type="ECO:0000256" key="7">
    <source>
        <dbReference type="ARBA" id="ARBA00022723"/>
    </source>
</evidence>
<dbReference type="EMBL" id="JABMKT010000001">
    <property type="protein sequence ID" value="NYV27220.1"/>
    <property type="molecule type" value="Genomic_DNA"/>
</dbReference>
<dbReference type="GO" id="GO:0006508">
    <property type="term" value="P:proteolysis"/>
    <property type="evidence" value="ECO:0007669"/>
    <property type="project" value="UniProtKB-KW"/>
</dbReference>
<reference evidence="10 11" key="1">
    <citation type="submission" date="2020-05" db="EMBL/GenBank/DDBJ databases">
        <title>Streptobacillus felis strain LHL191014123.</title>
        <authorList>
            <person name="Fawzy A."/>
            <person name="Rau J."/>
            <person name="Risse K."/>
            <person name="Schauerte N."/>
            <person name="Geiger C."/>
            <person name="Blom J."/>
            <person name="Imirzalioglu C."/>
            <person name="Falgenhauer J."/>
            <person name="Bach A."/>
            <person name="Herden C."/>
            <person name="Eisenberg T."/>
        </authorList>
    </citation>
    <scope>NUCLEOTIDE SEQUENCE [LARGE SCALE GENOMIC DNA]</scope>
    <source>
        <strain evidence="10 11">LHL191014123</strain>
    </source>
</reference>
<dbReference type="PRINTS" id="PR00919">
    <property type="entry name" value="THERMOPTASE"/>
</dbReference>
<dbReference type="Proteomes" id="UP000526184">
    <property type="component" value="Unassembled WGS sequence"/>
</dbReference>
<sequence>MEFIEKLKKYAETVIKIGANVQKDQLVVIRALTENREFVYLLSEEAYKVGASDVQVIWRDDVLARQKYKYASKETLEEVKSYIVDQYDDCVKNNAVFISIVGSDPNNLEGLDQEKIKAGTMAVSKSMTGLRKALMSDENSWVVIGAATKAWSKIVFPELNAEEAVSKLWETIFYTMRIDGDAVGNWEKHIENLSSKAKYLNDMKFKYLKYTSEKGTNLTIELPKGHIWTSGKSLNSKCVEFTANMPTEEVFTLPHKDGVNGVVYSTKPLNYSGNLIDEFKLVFEKGKVVDYSAKKGESVLKSLLETDEGALSLGEVALVPFDSPISNTNIMFSETLFDENASCHLALGRAYPTCIEGGTTMNEEESLRAGVNNSLVHEDFMIGDASLNIVGITEYGKEIPVFINGNWA</sequence>
<dbReference type="GO" id="GO:0004177">
    <property type="term" value="F:aminopeptidase activity"/>
    <property type="evidence" value="ECO:0007669"/>
    <property type="project" value="UniProtKB-KW"/>
</dbReference>
<comment type="cofactor">
    <cofactor evidence="1">
        <name>Co(2+)</name>
        <dbReference type="ChEBI" id="CHEBI:48828"/>
    </cofactor>
</comment>
<keyword evidence="9" id="KW-0482">Metalloprotease</keyword>
<evidence type="ECO:0000313" key="11">
    <source>
        <dbReference type="Proteomes" id="UP000526184"/>
    </source>
</evidence>
<dbReference type="PANTHER" id="PTHR34448:SF3">
    <property type="entry name" value="AMINOPEPTIDASE AMPS"/>
    <property type="match status" value="1"/>
</dbReference>
<proteinExistence type="inferred from homology"/>
<dbReference type="GO" id="GO:0046872">
    <property type="term" value="F:metal ion binding"/>
    <property type="evidence" value="ECO:0007669"/>
    <property type="project" value="UniProtKB-KW"/>
</dbReference>